<dbReference type="InterPro" id="IPR050950">
    <property type="entry name" value="HTH-type_LysR_regulators"/>
</dbReference>
<dbReference type="GO" id="GO:0003700">
    <property type="term" value="F:DNA-binding transcription factor activity"/>
    <property type="evidence" value="ECO:0007669"/>
    <property type="project" value="InterPro"/>
</dbReference>
<sequence>MELRVLQYFLAVAREQNISAAAESLHLSQPTLSTQLRALEQELGKQLLIRGVKGSRKVFLTEEGMLLKKRAEEILSLVKRTEEEITCSEESIVGDVYIGTGETDTVRLFARAAQKIQSRYPDIHYHISSGNAEYVLETLDKGLIDFGLLFGSVDSQKYESIPVPVPDVWGVLMRRDSPLAKKAFITPKDLRDKPLILSHQKGDDSYLARWMKQDRSRLNVVATYNLVYNASLLAAEGLGYALCIDKLINTRDSSLCFRPLSPRLEAVCCIVWKRYQMLSKPARVFLDCLRRLMEEASIAAEIGAETSITEEASEETRAAAETGEETDIAAKANEGTRAAAKTGEGTCITKENGADTAPSA</sequence>
<evidence type="ECO:0000256" key="4">
    <source>
        <dbReference type="ARBA" id="ARBA00023163"/>
    </source>
</evidence>
<dbReference type="PANTHER" id="PTHR30419">
    <property type="entry name" value="HTH-TYPE TRANSCRIPTIONAL REGULATOR YBHD"/>
    <property type="match status" value="1"/>
</dbReference>
<feature type="region of interest" description="Disordered" evidence="5">
    <location>
        <begin position="309"/>
        <end position="360"/>
    </location>
</feature>
<evidence type="ECO:0000313" key="8">
    <source>
        <dbReference type="Proteomes" id="UP000824250"/>
    </source>
</evidence>
<evidence type="ECO:0000256" key="3">
    <source>
        <dbReference type="ARBA" id="ARBA00023125"/>
    </source>
</evidence>
<dbReference type="Proteomes" id="UP000824250">
    <property type="component" value="Unassembled WGS sequence"/>
</dbReference>
<reference evidence="7" key="2">
    <citation type="journal article" date="2021" name="PeerJ">
        <title>Extensive microbial diversity within the chicken gut microbiome revealed by metagenomics and culture.</title>
        <authorList>
            <person name="Gilroy R."/>
            <person name="Ravi A."/>
            <person name="Getino M."/>
            <person name="Pursley I."/>
            <person name="Horton D.L."/>
            <person name="Alikhan N.F."/>
            <person name="Baker D."/>
            <person name="Gharbi K."/>
            <person name="Hall N."/>
            <person name="Watson M."/>
            <person name="Adriaenssens E.M."/>
            <person name="Foster-Nyarko E."/>
            <person name="Jarju S."/>
            <person name="Secka A."/>
            <person name="Antonio M."/>
            <person name="Oren A."/>
            <person name="Chaudhuri R.R."/>
            <person name="La Ragione R."/>
            <person name="Hildebrand F."/>
            <person name="Pallen M.J."/>
        </authorList>
    </citation>
    <scope>NUCLEOTIDE SEQUENCE</scope>
    <source>
        <strain evidence="7">CHK180-2868</strain>
    </source>
</reference>
<dbReference type="AlphaFoldDB" id="A0A9D1A4J9"/>
<dbReference type="GO" id="GO:0003677">
    <property type="term" value="F:DNA binding"/>
    <property type="evidence" value="ECO:0007669"/>
    <property type="project" value="UniProtKB-KW"/>
</dbReference>
<dbReference type="InterPro" id="IPR036390">
    <property type="entry name" value="WH_DNA-bd_sf"/>
</dbReference>
<dbReference type="SUPFAM" id="SSF46785">
    <property type="entry name" value="Winged helix' DNA-binding domain"/>
    <property type="match status" value="1"/>
</dbReference>
<evidence type="ECO:0000259" key="6">
    <source>
        <dbReference type="PROSITE" id="PS50931"/>
    </source>
</evidence>
<dbReference type="InterPro" id="IPR036388">
    <property type="entry name" value="WH-like_DNA-bd_sf"/>
</dbReference>
<comment type="caution">
    <text evidence="7">The sequence shown here is derived from an EMBL/GenBank/DDBJ whole genome shotgun (WGS) entry which is preliminary data.</text>
</comment>
<accession>A0A9D1A4J9</accession>
<evidence type="ECO:0000256" key="1">
    <source>
        <dbReference type="ARBA" id="ARBA00009437"/>
    </source>
</evidence>
<gene>
    <name evidence="7" type="ORF">IAB28_01945</name>
</gene>
<protein>
    <submittedName>
        <fullName evidence="7">LysR family transcriptional regulator</fullName>
    </submittedName>
</protein>
<feature type="domain" description="HTH lysR-type" evidence="6">
    <location>
        <begin position="1"/>
        <end position="61"/>
    </location>
</feature>
<dbReference type="PROSITE" id="PS50931">
    <property type="entry name" value="HTH_LYSR"/>
    <property type="match status" value="1"/>
</dbReference>
<dbReference type="SUPFAM" id="SSF53850">
    <property type="entry name" value="Periplasmic binding protein-like II"/>
    <property type="match status" value="1"/>
</dbReference>
<evidence type="ECO:0000256" key="2">
    <source>
        <dbReference type="ARBA" id="ARBA00023015"/>
    </source>
</evidence>
<proteinExistence type="inferred from homology"/>
<keyword evidence="4" id="KW-0804">Transcription</keyword>
<comment type="similarity">
    <text evidence="1">Belongs to the LysR transcriptional regulatory family.</text>
</comment>
<dbReference type="InterPro" id="IPR000847">
    <property type="entry name" value="LysR_HTH_N"/>
</dbReference>
<dbReference type="GO" id="GO:0005829">
    <property type="term" value="C:cytosol"/>
    <property type="evidence" value="ECO:0007669"/>
    <property type="project" value="TreeGrafter"/>
</dbReference>
<dbReference type="PANTHER" id="PTHR30419:SF8">
    <property type="entry name" value="NITROGEN ASSIMILATION TRANSCRIPTIONAL ACTIVATOR-RELATED"/>
    <property type="match status" value="1"/>
</dbReference>
<dbReference type="FunFam" id="1.10.10.10:FF:000001">
    <property type="entry name" value="LysR family transcriptional regulator"/>
    <property type="match status" value="1"/>
</dbReference>
<dbReference type="Pfam" id="PF00126">
    <property type="entry name" value="HTH_1"/>
    <property type="match status" value="1"/>
</dbReference>
<keyword evidence="2" id="KW-0805">Transcription regulation</keyword>
<reference evidence="7" key="1">
    <citation type="submission" date="2020-10" db="EMBL/GenBank/DDBJ databases">
        <authorList>
            <person name="Gilroy R."/>
        </authorList>
    </citation>
    <scope>NUCLEOTIDE SEQUENCE</scope>
    <source>
        <strain evidence="7">CHK180-2868</strain>
    </source>
</reference>
<dbReference type="Pfam" id="PF03466">
    <property type="entry name" value="LysR_substrate"/>
    <property type="match status" value="1"/>
</dbReference>
<dbReference type="Gene3D" id="3.40.190.290">
    <property type="match status" value="1"/>
</dbReference>
<dbReference type="InterPro" id="IPR005119">
    <property type="entry name" value="LysR_subst-bd"/>
</dbReference>
<dbReference type="EMBL" id="DVGC01000007">
    <property type="protein sequence ID" value="HIR04718.1"/>
    <property type="molecule type" value="Genomic_DNA"/>
</dbReference>
<dbReference type="Gene3D" id="1.10.10.10">
    <property type="entry name" value="Winged helix-like DNA-binding domain superfamily/Winged helix DNA-binding domain"/>
    <property type="match status" value="1"/>
</dbReference>
<evidence type="ECO:0000313" key="7">
    <source>
        <dbReference type="EMBL" id="HIR04718.1"/>
    </source>
</evidence>
<dbReference type="PRINTS" id="PR00039">
    <property type="entry name" value="HTHLYSR"/>
</dbReference>
<name>A0A9D1A4J9_9FIRM</name>
<keyword evidence="3" id="KW-0238">DNA-binding</keyword>
<dbReference type="CDD" id="cd05466">
    <property type="entry name" value="PBP2_LTTR_substrate"/>
    <property type="match status" value="1"/>
</dbReference>
<evidence type="ECO:0000256" key="5">
    <source>
        <dbReference type="SAM" id="MobiDB-lite"/>
    </source>
</evidence>
<organism evidence="7 8">
    <name type="scientific">Candidatus Copromonas faecavium</name>
    <name type="common">nom. illeg.</name>
    <dbReference type="NCBI Taxonomy" id="2840740"/>
    <lineage>
        <taxon>Bacteria</taxon>
        <taxon>Bacillati</taxon>
        <taxon>Bacillota</taxon>
        <taxon>Clostridia</taxon>
        <taxon>Lachnospirales</taxon>
        <taxon>Lachnospiraceae</taxon>
        <taxon>Candidatus Copromonas (nom. illeg.)</taxon>
    </lineage>
</organism>